<name>A0A1H6QH49_9BURK</name>
<dbReference type="Proteomes" id="UP000198866">
    <property type="component" value="Unassembled WGS sequence"/>
</dbReference>
<dbReference type="AlphaFoldDB" id="A0A1H6QH49"/>
<gene>
    <name evidence="1" type="ORF">SAMN05192539_1001346</name>
</gene>
<protein>
    <submittedName>
        <fullName evidence="1">Uncharacterized protein</fullName>
    </submittedName>
</protein>
<keyword evidence="2" id="KW-1185">Reference proteome</keyword>
<dbReference type="EMBL" id="FNYE01000001">
    <property type="protein sequence ID" value="SEI43038.1"/>
    <property type="molecule type" value="Genomic_DNA"/>
</dbReference>
<evidence type="ECO:0000313" key="2">
    <source>
        <dbReference type="Proteomes" id="UP000198866"/>
    </source>
</evidence>
<proteinExistence type="predicted"/>
<sequence length="71" mass="8133">MGLRDPYGTKHPCRECEHWDGDMPGTSHAYCVRNNRVQVQANGEYGCVFWVRAIGADDESGASNHRRKPWR</sequence>
<accession>A0A1H6QH49</accession>
<evidence type="ECO:0000313" key="1">
    <source>
        <dbReference type="EMBL" id="SEI43038.1"/>
    </source>
</evidence>
<organism evidence="1 2">
    <name type="scientific">Paraburkholderia diazotrophica</name>
    <dbReference type="NCBI Taxonomy" id="667676"/>
    <lineage>
        <taxon>Bacteria</taxon>
        <taxon>Pseudomonadati</taxon>
        <taxon>Pseudomonadota</taxon>
        <taxon>Betaproteobacteria</taxon>
        <taxon>Burkholderiales</taxon>
        <taxon>Burkholderiaceae</taxon>
        <taxon>Paraburkholderia</taxon>
    </lineage>
</organism>
<reference evidence="2" key="1">
    <citation type="submission" date="2016-10" db="EMBL/GenBank/DDBJ databases">
        <authorList>
            <person name="Varghese N."/>
            <person name="Submissions S."/>
        </authorList>
    </citation>
    <scope>NUCLEOTIDE SEQUENCE [LARGE SCALE GENOMIC DNA]</scope>
    <source>
        <strain evidence="2">LMG 26031</strain>
    </source>
</reference>